<proteinExistence type="inferred from homology"/>
<sequence>MVLDNFPYEGDINNINPNDIASVTVLKDAAAASIWGVRAGNGVIVITTKKGNSNSPLQVSINSNYTLGQRPDMRDLPLVPAAPYLALERDLFSRGFFDAALQDGQVPLSIGVQLLQQERNGSAAEQEAARQALQALEAKDYRDDLNRYVYRQSALQQYALNIRGGSRYVRYYVSGAYDDQQSNLDAGNQRYTFRSEQNFELHPQVNLNTSILYSQVRNQEGQLPYGSYAGLATYSSFADAQGLALAVPRDFSEPFKADALDRGLLNWQYRPLEELGFNRAISKNQDLLLQTAINYKFWKVWRLETSYQYQSNAGQRLHTLEEESYQVRDAINRYSSINNGQVNRPIPLGAFYDQQNSRLFSHALRSQLHHQSTWAKHEITGLLGAELRALRNTSQSSRTYGYDADILTSIPVDYQTVFPLYGRNSGSGRIPDRSNFTERLNRYVSFYGNAAYSYAKRYTLSLSARQDGSNLFGVSSNQRLVPLWSAGLAWNLSSEPFYKLDFLPYLKIRSTYGFSGNLNPNVSALPTVMFYNNGNLNNRPYGIIRNPANENLRWEKTAMLNLGIDFALKGNALRGTLEFYRKRSTDLLGFMPLDQTTGALSPLQSFSYQGNSATMSGRGVDIELESINSSGKLGWTSNLVFSYAATKLEEYLAATTDINAYLNGGLTISPIIGKPLYAIHAYRWGGLDPLRGNPQGFVAGELSTDYTQLVARSTAEDLVYKGSAVPLYFGALRNNFSYAGWSLSLNLSYRLGYFFKRNSVNYTALFQGTANHADYLQRWQQPGDESRTKVPSLIYPANANRDSFYSRSEVLIAPADHIRLQDINITYSFQKLAEKQKRLSIYAFVNNIGMLWKATSAQVDPDYGEITIPRTYAIGFRYGL</sequence>
<dbReference type="KEGG" id="pej:FYC62_02690"/>
<evidence type="ECO:0000256" key="2">
    <source>
        <dbReference type="ARBA" id="ARBA00022448"/>
    </source>
</evidence>
<evidence type="ECO:0000256" key="3">
    <source>
        <dbReference type="ARBA" id="ARBA00022452"/>
    </source>
</evidence>
<keyword evidence="9" id="KW-1185">Reference proteome</keyword>
<evidence type="ECO:0000256" key="5">
    <source>
        <dbReference type="ARBA" id="ARBA00023136"/>
    </source>
</evidence>
<dbReference type="EMBL" id="CP043329">
    <property type="protein sequence ID" value="QEK50693.1"/>
    <property type="molecule type" value="Genomic_DNA"/>
</dbReference>
<dbReference type="InterPro" id="IPR023997">
    <property type="entry name" value="TonB-dep_OMP_SusC/RagA_CS"/>
</dbReference>
<accession>A0A5C0VFP2</accession>
<keyword evidence="6 7" id="KW-0998">Cell outer membrane</keyword>
<gene>
    <name evidence="8" type="ORF">FYC62_02690</name>
</gene>
<dbReference type="PROSITE" id="PS52016">
    <property type="entry name" value="TONB_DEPENDENT_REC_3"/>
    <property type="match status" value="1"/>
</dbReference>
<dbReference type="InterPro" id="IPR039426">
    <property type="entry name" value="TonB-dep_rcpt-like"/>
</dbReference>
<dbReference type="AlphaFoldDB" id="A0A5C0VFP2"/>
<keyword evidence="8" id="KW-0675">Receptor</keyword>
<dbReference type="InterPro" id="IPR037066">
    <property type="entry name" value="Plug_dom_sf"/>
</dbReference>
<evidence type="ECO:0000256" key="7">
    <source>
        <dbReference type="PROSITE-ProRule" id="PRU01360"/>
    </source>
</evidence>
<dbReference type="Proteomes" id="UP000323653">
    <property type="component" value="Chromosome"/>
</dbReference>
<evidence type="ECO:0000256" key="6">
    <source>
        <dbReference type="ARBA" id="ARBA00023237"/>
    </source>
</evidence>
<keyword evidence="5 7" id="KW-0472">Membrane</keyword>
<dbReference type="InterPro" id="IPR036942">
    <property type="entry name" value="Beta-barrel_TonB_sf"/>
</dbReference>
<dbReference type="GO" id="GO:0009279">
    <property type="term" value="C:cell outer membrane"/>
    <property type="evidence" value="ECO:0007669"/>
    <property type="project" value="UniProtKB-SubCell"/>
</dbReference>
<comment type="similarity">
    <text evidence="7">Belongs to the TonB-dependent receptor family.</text>
</comment>
<keyword evidence="3 7" id="KW-1134">Transmembrane beta strand</keyword>
<reference evidence="8 9" key="1">
    <citation type="submission" date="2019-08" db="EMBL/GenBank/DDBJ databases">
        <title>Pedobacter sp. nov., isolated from Han river, South Korea.</title>
        <authorList>
            <person name="Lee D.-H."/>
            <person name="Kim Y.-S."/>
            <person name="Hwang E.-M."/>
            <person name="Le Tran T.C."/>
            <person name="Cha C.-J."/>
        </authorList>
    </citation>
    <scope>NUCLEOTIDE SEQUENCE [LARGE SCALE GENOMIC DNA]</scope>
    <source>
        <strain evidence="8 9">CJ43</strain>
    </source>
</reference>
<keyword evidence="2 7" id="KW-0813">Transport</keyword>
<organism evidence="8 9">
    <name type="scientific">Pedobacter aquae</name>
    <dbReference type="NCBI Taxonomy" id="2605747"/>
    <lineage>
        <taxon>Bacteria</taxon>
        <taxon>Pseudomonadati</taxon>
        <taxon>Bacteroidota</taxon>
        <taxon>Sphingobacteriia</taxon>
        <taxon>Sphingobacteriales</taxon>
        <taxon>Sphingobacteriaceae</taxon>
        <taxon>Pedobacter</taxon>
    </lineage>
</organism>
<protein>
    <submittedName>
        <fullName evidence="8">TonB-dependent receptor plug domain-containing protein</fullName>
    </submittedName>
</protein>
<evidence type="ECO:0000313" key="8">
    <source>
        <dbReference type="EMBL" id="QEK50693.1"/>
    </source>
</evidence>
<evidence type="ECO:0000256" key="4">
    <source>
        <dbReference type="ARBA" id="ARBA00022692"/>
    </source>
</evidence>
<evidence type="ECO:0000256" key="1">
    <source>
        <dbReference type="ARBA" id="ARBA00004571"/>
    </source>
</evidence>
<comment type="subcellular location">
    <subcellularLocation>
        <location evidence="1 7">Cell outer membrane</location>
        <topology evidence="1 7">Multi-pass membrane protein</topology>
    </subcellularLocation>
</comment>
<dbReference type="NCBIfam" id="TIGR04057">
    <property type="entry name" value="SusC_RagA_signa"/>
    <property type="match status" value="1"/>
</dbReference>
<dbReference type="Gene3D" id="2.170.130.10">
    <property type="entry name" value="TonB-dependent receptor, plug domain"/>
    <property type="match status" value="1"/>
</dbReference>
<evidence type="ECO:0000313" key="9">
    <source>
        <dbReference type="Proteomes" id="UP000323653"/>
    </source>
</evidence>
<dbReference type="SUPFAM" id="SSF56935">
    <property type="entry name" value="Porins"/>
    <property type="match status" value="1"/>
</dbReference>
<name>A0A5C0VFP2_9SPHI</name>
<keyword evidence="4 7" id="KW-0812">Transmembrane</keyword>
<dbReference type="Gene3D" id="2.40.170.20">
    <property type="entry name" value="TonB-dependent receptor, beta-barrel domain"/>
    <property type="match status" value="1"/>
</dbReference>